<dbReference type="AlphaFoldDB" id="A0A2S6IQR7"/>
<comment type="caution">
    <text evidence="1">The sequence shown here is derived from an EMBL/GenBank/DDBJ whole genome shotgun (WGS) entry which is preliminary data.</text>
</comment>
<gene>
    <name evidence="1" type="ORF">LY01_00417</name>
</gene>
<organism evidence="1 2">
    <name type="scientific">Nonlabens xylanidelens</name>
    <dbReference type="NCBI Taxonomy" id="191564"/>
    <lineage>
        <taxon>Bacteria</taxon>
        <taxon>Pseudomonadati</taxon>
        <taxon>Bacteroidota</taxon>
        <taxon>Flavobacteriia</taxon>
        <taxon>Flavobacteriales</taxon>
        <taxon>Flavobacteriaceae</taxon>
        <taxon>Nonlabens</taxon>
    </lineage>
</organism>
<accession>A0A2S6IQR7</accession>
<evidence type="ECO:0000313" key="1">
    <source>
        <dbReference type="EMBL" id="PPK96594.1"/>
    </source>
</evidence>
<proteinExistence type="predicted"/>
<dbReference type="EMBL" id="PTJE01000001">
    <property type="protein sequence ID" value="PPK96594.1"/>
    <property type="molecule type" value="Genomic_DNA"/>
</dbReference>
<dbReference type="RefSeq" id="WP_104514143.1">
    <property type="nucleotide sequence ID" value="NZ_MQVW01000027.1"/>
</dbReference>
<dbReference type="InterPro" id="IPR018914">
    <property type="entry name" value="DUF2480"/>
</dbReference>
<sequence length="169" mass="19215">MQEEIINRVANSKLKNFDLEDFYAPGSRTVIDISQWLLEGMVLIESRFRESLNTTDFTVYNEHYVAIICSTDAIVPQWAWMLVQSHLQGIANKVVYGSLEQLETEIYREVIQNLDVSEFKDAPVIVKGCSNKPVPVAAYGMITEKLQTVARSIMYGEACSSVPVYKRKK</sequence>
<name>A0A2S6IQR7_9FLAO</name>
<dbReference type="Pfam" id="PF10652">
    <property type="entry name" value="DUF2480"/>
    <property type="match status" value="1"/>
</dbReference>
<keyword evidence="2" id="KW-1185">Reference proteome</keyword>
<reference evidence="1 2" key="1">
    <citation type="submission" date="2018-02" db="EMBL/GenBank/DDBJ databases">
        <title>Genomic Encyclopedia of Archaeal and Bacterial Type Strains, Phase II (KMG-II): from individual species to whole genera.</title>
        <authorList>
            <person name="Goeker M."/>
        </authorList>
    </citation>
    <scope>NUCLEOTIDE SEQUENCE [LARGE SCALE GENOMIC DNA]</scope>
    <source>
        <strain evidence="1 2">DSM 16809</strain>
    </source>
</reference>
<evidence type="ECO:0000313" key="2">
    <source>
        <dbReference type="Proteomes" id="UP000239002"/>
    </source>
</evidence>
<dbReference type="Proteomes" id="UP000239002">
    <property type="component" value="Unassembled WGS sequence"/>
</dbReference>
<dbReference type="OrthoDB" id="9803040at2"/>
<protein>
    <submittedName>
        <fullName evidence="1">Uncharacterized protein DUF2480</fullName>
    </submittedName>
</protein>